<feature type="repeat" description="WD" evidence="3">
    <location>
        <begin position="183"/>
        <end position="224"/>
    </location>
</feature>
<dbReference type="PANTHER" id="PTHR19848:SF8">
    <property type="entry name" value="F-BOX AND WD REPEAT DOMAIN CONTAINING 7"/>
    <property type="match status" value="1"/>
</dbReference>
<sequence>NVQSGTLEETFQGHTDAVMSVAFSPDGKALSGSADNTLRQWDTETGKEIDVFSMNKSNNSSAIGLLYSMAFSPENNRAVLSGSRGNTPKLWNTLKGEQTDSFQGHTNEVYLVAISNDGSKILSASDDGTMKVWDIESGEATHTLQENQVWSAAFSPDGGKFLIGGEGIVKLFDTNSGKEMHTFNGHSGRVYSVAFSPNGNEAISGGHDGTIKMWEIESGIETHTFKAHSDVVSSLAFSPNGNQVISGSYDKTLKLWEITSSECAASLCLEGLNKDSYKVGDKVLVKLVERKYRSESVDLWVAVVTPANEMFFMTSSLYDPYSLIPTPFKSSVKSSKKIHTLLDFEVLPWMLDGNYTIYALWVEEKKNPLQNGEEAWRSDLAVGNMKLVIDVQ</sequence>
<accession>A0ABT7VQY5</accession>
<reference evidence="4" key="1">
    <citation type="submission" date="2023-06" db="EMBL/GenBank/DDBJ databases">
        <title>Uncultivated large filamentous bacteria from sulfidic sediments reveal new species and different genomic features in energy metabolism and defense.</title>
        <authorList>
            <person name="Fonseca A."/>
        </authorList>
    </citation>
    <scope>NUCLEOTIDE SEQUENCE</scope>
    <source>
        <strain evidence="4">HSG4</strain>
    </source>
</reference>
<dbReference type="InterPro" id="IPR019775">
    <property type="entry name" value="WD40_repeat_CS"/>
</dbReference>
<keyword evidence="5" id="KW-1185">Reference proteome</keyword>
<dbReference type="EMBL" id="JAUCGM010000050">
    <property type="protein sequence ID" value="MDM8562070.1"/>
    <property type="molecule type" value="Genomic_DNA"/>
</dbReference>
<keyword evidence="2" id="KW-0677">Repeat</keyword>
<evidence type="ECO:0000313" key="5">
    <source>
        <dbReference type="Proteomes" id="UP001171945"/>
    </source>
</evidence>
<evidence type="ECO:0000256" key="3">
    <source>
        <dbReference type="PROSITE-ProRule" id="PRU00221"/>
    </source>
</evidence>
<dbReference type="SUPFAM" id="SSF50998">
    <property type="entry name" value="Quinoprotein alcohol dehydrogenase-like"/>
    <property type="match status" value="1"/>
</dbReference>
<dbReference type="InterPro" id="IPR015943">
    <property type="entry name" value="WD40/YVTN_repeat-like_dom_sf"/>
</dbReference>
<dbReference type="Proteomes" id="UP001171945">
    <property type="component" value="Unassembled WGS sequence"/>
</dbReference>
<name>A0ABT7VQY5_9GAMM</name>
<proteinExistence type="predicted"/>
<organism evidence="4 5">
    <name type="scientific">Candidatus Marithioploca araucensis</name>
    <dbReference type="NCBI Taxonomy" id="70273"/>
    <lineage>
        <taxon>Bacteria</taxon>
        <taxon>Pseudomonadati</taxon>
        <taxon>Pseudomonadota</taxon>
        <taxon>Gammaproteobacteria</taxon>
        <taxon>Thiotrichales</taxon>
        <taxon>Thiotrichaceae</taxon>
        <taxon>Candidatus Marithioploca</taxon>
    </lineage>
</organism>
<evidence type="ECO:0000256" key="1">
    <source>
        <dbReference type="ARBA" id="ARBA00022574"/>
    </source>
</evidence>
<evidence type="ECO:0000256" key="2">
    <source>
        <dbReference type="ARBA" id="ARBA00022737"/>
    </source>
</evidence>
<dbReference type="PROSITE" id="PS50294">
    <property type="entry name" value="WD_REPEATS_REGION"/>
    <property type="match status" value="4"/>
</dbReference>
<keyword evidence="1 3" id="KW-0853">WD repeat</keyword>
<dbReference type="InterPro" id="IPR020472">
    <property type="entry name" value="WD40_PAC1"/>
</dbReference>
<dbReference type="InterPro" id="IPR001680">
    <property type="entry name" value="WD40_rpt"/>
</dbReference>
<dbReference type="PANTHER" id="PTHR19848">
    <property type="entry name" value="WD40 REPEAT PROTEIN"/>
    <property type="match status" value="1"/>
</dbReference>
<dbReference type="PROSITE" id="PS50082">
    <property type="entry name" value="WD_REPEATS_2"/>
    <property type="match status" value="4"/>
</dbReference>
<feature type="non-terminal residue" evidence="4">
    <location>
        <position position="1"/>
    </location>
</feature>
<gene>
    <name evidence="4" type="ORF">QUF54_01820</name>
</gene>
<dbReference type="Pfam" id="PF00400">
    <property type="entry name" value="WD40"/>
    <property type="match status" value="6"/>
</dbReference>
<dbReference type="Gene3D" id="2.130.10.10">
    <property type="entry name" value="YVTN repeat-like/Quinoprotein amine dehydrogenase"/>
    <property type="match status" value="3"/>
</dbReference>
<dbReference type="SMART" id="SM00320">
    <property type="entry name" value="WD40"/>
    <property type="match status" value="6"/>
</dbReference>
<protein>
    <submittedName>
        <fullName evidence="4">WD40 repeat domain-containing protein</fullName>
    </submittedName>
</protein>
<evidence type="ECO:0000313" key="4">
    <source>
        <dbReference type="EMBL" id="MDM8562070.1"/>
    </source>
</evidence>
<dbReference type="PROSITE" id="PS00678">
    <property type="entry name" value="WD_REPEATS_1"/>
    <property type="match status" value="3"/>
</dbReference>
<dbReference type="PRINTS" id="PR00320">
    <property type="entry name" value="GPROTEINBRPT"/>
</dbReference>
<feature type="repeat" description="WD" evidence="3">
    <location>
        <begin position="11"/>
        <end position="51"/>
    </location>
</feature>
<feature type="repeat" description="WD" evidence="3">
    <location>
        <begin position="225"/>
        <end position="266"/>
    </location>
</feature>
<feature type="repeat" description="WD" evidence="3">
    <location>
        <begin position="102"/>
        <end position="143"/>
    </location>
</feature>
<comment type="caution">
    <text evidence="4">The sequence shown here is derived from an EMBL/GenBank/DDBJ whole genome shotgun (WGS) entry which is preliminary data.</text>
</comment>
<dbReference type="CDD" id="cd00200">
    <property type="entry name" value="WD40"/>
    <property type="match status" value="1"/>
</dbReference>
<dbReference type="InterPro" id="IPR011047">
    <property type="entry name" value="Quinoprotein_ADH-like_sf"/>
</dbReference>